<gene>
    <name evidence="1" type="ORF">E2C01_029674</name>
</gene>
<dbReference type="Proteomes" id="UP000324222">
    <property type="component" value="Unassembled WGS sequence"/>
</dbReference>
<evidence type="ECO:0000313" key="1">
    <source>
        <dbReference type="EMBL" id="MPC36225.1"/>
    </source>
</evidence>
<dbReference type="EMBL" id="VSRR010003454">
    <property type="protein sequence ID" value="MPC36225.1"/>
    <property type="molecule type" value="Genomic_DNA"/>
</dbReference>
<comment type="caution">
    <text evidence="1">The sequence shown here is derived from an EMBL/GenBank/DDBJ whole genome shotgun (WGS) entry which is preliminary data.</text>
</comment>
<protein>
    <submittedName>
        <fullName evidence="1">Uncharacterized protein</fullName>
    </submittedName>
</protein>
<organism evidence="1 2">
    <name type="scientific">Portunus trituberculatus</name>
    <name type="common">Swimming crab</name>
    <name type="synonym">Neptunus trituberculatus</name>
    <dbReference type="NCBI Taxonomy" id="210409"/>
    <lineage>
        <taxon>Eukaryota</taxon>
        <taxon>Metazoa</taxon>
        <taxon>Ecdysozoa</taxon>
        <taxon>Arthropoda</taxon>
        <taxon>Crustacea</taxon>
        <taxon>Multicrustacea</taxon>
        <taxon>Malacostraca</taxon>
        <taxon>Eumalacostraca</taxon>
        <taxon>Eucarida</taxon>
        <taxon>Decapoda</taxon>
        <taxon>Pleocyemata</taxon>
        <taxon>Brachyura</taxon>
        <taxon>Eubrachyura</taxon>
        <taxon>Portunoidea</taxon>
        <taxon>Portunidae</taxon>
        <taxon>Portuninae</taxon>
        <taxon>Portunus</taxon>
    </lineage>
</organism>
<accession>A0A5B7ES39</accession>
<proteinExistence type="predicted"/>
<name>A0A5B7ES39_PORTR</name>
<sequence>MDKDFSGFMEEKGSIRRLINVERELRYVKEVMTD</sequence>
<keyword evidence="2" id="KW-1185">Reference proteome</keyword>
<dbReference type="AlphaFoldDB" id="A0A5B7ES39"/>
<evidence type="ECO:0000313" key="2">
    <source>
        <dbReference type="Proteomes" id="UP000324222"/>
    </source>
</evidence>
<reference evidence="1 2" key="1">
    <citation type="submission" date="2019-05" db="EMBL/GenBank/DDBJ databases">
        <title>Another draft genome of Portunus trituberculatus and its Hox gene families provides insights of decapod evolution.</title>
        <authorList>
            <person name="Jeong J.-H."/>
            <person name="Song I."/>
            <person name="Kim S."/>
            <person name="Choi T."/>
            <person name="Kim D."/>
            <person name="Ryu S."/>
            <person name="Kim W."/>
        </authorList>
    </citation>
    <scope>NUCLEOTIDE SEQUENCE [LARGE SCALE GENOMIC DNA]</scope>
    <source>
        <tissue evidence="1">Muscle</tissue>
    </source>
</reference>